<evidence type="ECO:0000256" key="1">
    <source>
        <dbReference type="ARBA" id="ARBA00022505"/>
    </source>
</evidence>
<dbReference type="SUPFAM" id="SSF56003">
    <property type="entry name" value="Molybdenum cofactor-binding domain"/>
    <property type="match status" value="1"/>
</dbReference>
<keyword evidence="4" id="KW-1185">Reference proteome</keyword>
<dbReference type="AlphaFoldDB" id="A0AAW9SQP9"/>
<dbReference type="InterPro" id="IPR046867">
    <property type="entry name" value="AldOxase/xan_DH_MoCoBD2"/>
</dbReference>
<dbReference type="Proteomes" id="UP001428774">
    <property type="component" value="Unassembled WGS sequence"/>
</dbReference>
<dbReference type="GO" id="GO:0005506">
    <property type="term" value="F:iron ion binding"/>
    <property type="evidence" value="ECO:0007669"/>
    <property type="project" value="InterPro"/>
</dbReference>
<dbReference type="InterPro" id="IPR037165">
    <property type="entry name" value="AldOxase/xan_DH_Mopterin-bd_sf"/>
</dbReference>
<dbReference type="GO" id="GO:0016491">
    <property type="term" value="F:oxidoreductase activity"/>
    <property type="evidence" value="ECO:0007669"/>
    <property type="project" value="InterPro"/>
</dbReference>
<evidence type="ECO:0000313" key="4">
    <source>
        <dbReference type="Proteomes" id="UP001428774"/>
    </source>
</evidence>
<sequence length="152" mass="15979">MRPSSRSTRTPSRTEILDYVIFEDCGRRVNPLILDGQSYGGAAQGIGTALFEETLYDGAGQPVTSTPADYIMPGPAELPHFRLGHSETLSPYSRHGIKGVGEGAAIAPAGAIVNAINNALAPLGVELNQVPATPHRVLSAIFAAQSRKEAAQ</sequence>
<proteinExistence type="predicted"/>
<dbReference type="PANTHER" id="PTHR11908:SF132">
    <property type="entry name" value="ALDEHYDE OXIDASE 1-RELATED"/>
    <property type="match status" value="1"/>
</dbReference>
<evidence type="ECO:0000259" key="2">
    <source>
        <dbReference type="Pfam" id="PF20256"/>
    </source>
</evidence>
<dbReference type="InterPro" id="IPR016208">
    <property type="entry name" value="Ald_Oxase/xanthine_DH-like"/>
</dbReference>
<accession>A0AAW9SQP9</accession>
<comment type="caution">
    <text evidence="3">The sequence shown here is derived from an EMBL/GenBank/DDBJ whole genome shotgun (WGS) entry which is preliminary data.</text>
</comment>
<dbReference type="Pfam" id="PF20256">
    <property type="entry name" value="MoCoBD_2"/>
    <property type="match status" value="1"/>
</dbReference>
<name>A0AAW9SQP9_9RHOB</name>
<reference evidence="3 4" key="1">
    <citation type="submission" date="2024-05" db="EMBL/GenBank/DDBJ databases">
        <title>Genome sequence of Ponticoccus litoralis KCCM 90028.</title>
        <authorList>
            <person name="Kim J.M."/>
            <person name="Lee J.K."/>
            <person name="Choi B.J."/>
            <person name="Bayburt H."/>
            <person name="Baek J.H."/>
            <person name="Jeon C.O."/>
        </authorList>
    </citation>
    <scope>NUCLEOTIDE SEQUENCE [LARGE SCALE GENOMIC DNA]</scope>
    <source>
        <strain evidence="3 4">KCCM 90028</strain>
    </source>
</reference>
<evidence type="ECO:0000313" key="3">
    <source>
        <dbReference type="EMBL" id="MEN9063373.1"/>
    </source>
</evidence>
<dbReference type="RefSeq" id="WP_347168622.1">
    <property type="nucleotide sequence ID" value="NZ_JBDNCH010000004.1"/>
</dbReference>
<protein>
    <submittedName>
        <fullName evidence="3">Molybdopterin cofactor-binding domain-containing protein</fullName>
    </submittedName>
</protein>
<organism evidence="3 4">
    <name type="scientific">Ponticoccus litoralis</name>
    <dbReference type="NCBI Taxonomy" id="422297"/>
    <lineage>
        <taxon>Bacteria</taxon>
        <taxon>Pseudomonadati</taxon>
        <taxon>Pseudomonadota</taxon>
        <taxon>Alphaproteobacteria</taxon>
        <taxon>Rhodobacterales</taxon>
        <taxon>Roseobacteraceae</taxon>
        <taxon>Ponticoccus</taxon>
    </lineage>
</organism>
<dbReference type="PANTHER" id="PTHR11908">
    <property type="entry name" value="XANTHINE DEHYDROGENASE"/>
    <property type="match status" value="1"/>
</dbReference>
<dbReference type="Gene3D" id="3.30.365.10">
    <property type="entry name" value="Aldehyde oxidase/xanthine dehydrogenase, molybdopterin binding domain"/>
    <property type="match status" value="1"/>
</dbReference>
<keyword evidence="1" id="KW-0500">Molybdenum</keyword>
<feature type="domain" description="Aldehyde oxidase/xanthine dehydrogenase second molybdopterin binding" evidence="2">
    <location>
        <begin position="14"/>
        <end position="79"/>
    </location>
</feature>
<gene>
    <name evidence="3" type="ORF">ABFB10_22610</name>
</gene>
<dbReference type="EMBL" id="JBDNCH010000004">
    <property type="protein sequence ID" value="MEN9063373.1"/>
    <property type="molecule type" value="Genomic_DNA"/>
</dbReference>